<reference evidence="2" key="2">
    <citation type="submission" date="2021-04" db="EMBL/GenBank/DDBJ databases">
        <authorList>
            <person name="Gilroy R."/>
        </authorList>
    </citation>
    <scope>NUCLEOTIDE SEQUENCE</scope>
    <source>
        <strain evidence="2">ChiBcec2-3848</strain>
    </source>
</reference>
<evidence type="ECO:0000313" key="3">
    <source>
        <dbReference type="Proteomes" id="UP000823886"/>
    </source>
</evidence>
<reference evidence="2" key="1">
    <citation type="journal article" date="2021" name="PeerJ">
        <title>Extensive microbial diversity within the chicken gut microbiome revealed by metagenomics and culture.</title>
        <authorList>
            <person name="Gilroy R."/>
            <person name="Ravi A."/>
            <person name="Getino M."/>
            <person name="Pursley I."/>
            <person name="Horton D.L."/>
            <person name="Alikhan N.F."/>
            <person name="Baker D."/>
            <person name="Gharbi K."/>
            <person name="Hall N."/>
            <person name="Watson M."/>
            <person name="Adriaenssens E.M."/>
            <person name="Foster-Nyarko E."/>
            <person name="Jarju S."/>
            <person name="Secka A."/>
            <person name="Antonio M."/>
            <person name="Oren A."/>
            <person name="Chaudhuri R.R."/>
            <person name="La Ragione R."/>
            <person name="Hildebrand F."/>
            <person name="Pallen M.J."/>
        </authorList>
    </citation>
    <scope>NUCLEOTIDE SEQUENCE</scope>
    <source>
        <strain evidence="2">ChiBcec2-3848</strain>
    </source>
</reference>
<dbReference type="InterPro" id="IPR049349">
    <property type="entry name" value="DUF2264_N"/>
</dbReference>
<comment type="caution">
    <text evidence="2">The sequence shown here is derived from an EMBL/GenBank/DDBJ whole genome shotgun (WGS) entry which is preliminary data.</text>
</comment>
<organism evidence="2 3">
    <name type="scientific">Candidatus Blautia merdavium</name>
    <dbReference type="NCBI Taxonomy" id="2838494"/>
    <lineage>
        <taxon>Bacteria</taxon>
        <taxon>Bacillati</taxon>
        <taxon>Bacillota</taxon>
        <taxon>Clostridia</taxon>
        <taxon>Lachnospirales</taxon>
        <taxon>Lachnospiraceae</taxon>
        <taxon>Blautia</taxon>
    </lineage>
</organism>
<dbReference type="Proteomes" id="UP000823886">
    <property type="component" value="Unassembled WGS sequence"/>
</dbReference>
<evidence type="ECO:0000313" key="2">
    <source>
        <dbReference type="EMBL" id="HJC62504.1"/>
    </source>
</evidence>
<dbReference type="PANTHER" id="PTHR35339:SF4">
    <property type="entry name" value="LINALOOL DEHYDRATASE_ISOMERASE DOMAIN-CONTAINING PROTEIN"/>
    <property type="match status" value="1"/>
</dbReference>
<dbReference type="PANTHER" id="PTHR35339">
    <property type="entry name" value="LINALOOL DEHYDRATASE_ISOMERASE DOMAIN-CONTAINING PROTEIN"/>
    <property type="match status" value="1"/>
</dbReference>
<gene>
    <name evidence="2" type="ORF">H9753_02640</name>
</gene>
<dbReference type="Pfam" id="PF10022">
    <property type="entry name" value="DUF2264"/>
    <property type="match status" value="1"/>
</dbReference>
<name>A0A9D2PK78_9FIRM</name>
<proteinExistence type="predicted"/>
<dbReference type="EMBL" id="DWVZ01000034">
    <property type="protein sequence ID" value="HJC62504.1"/>
    <property type="molecule type" value="Genomic_DNA"/>
</dbReference>
<evidence type="ECO:0000259" key="1">
    <source>
        <dbReference type="Pfam" id="PF10022"/>
    </source>
</evidence>
<protein>
    <submittedName>
        <fullName evidence="2">DUF2264 domain-containing protein</fullName>
    </submittedName>
</protein>
<accession>A0A9D2PK78</accession>
<dbReference type="AlphaFoldDB" id="A0A9D2PK78"/>
<feature type="domain" description="DUF2264" evidence="1">
    <location>
        <begin position="19"/>
        <end position="385"/>
    </location>
</feature>
<sequence>MRFVPEDLDFDLSPYTGLTRKHWIQAGKYLLEGIFCHVGDLEAPVLVPRFESEITYPNARTPKWKEQAQIFEGLARSFFLAAPLLAIEPDLTAAGIPLRAYYKKQVLAACTPGHRNYVLRYEDLLRMEGEKEPLNLYQQTVETCALVICLWLSREVIWDTYTPEEKQVILDLISSYASQGTVPQNWRLFNMLDLAFLSMNGVPIDEDVMRHHGEMILQYYAGDGWYRDGESFDYYSVWAFQVYTAIWCRWYGYEKEPWLAARFEEFSNVFMKNYPALFDRDGWVNLWGRSGLYKFAAVSAFDGNFLLDHPEADPGLARRICSGALMQFLGRDDVLYEGALTLGFYRTFPPMLQEYSCAQSPLWAAKAFLCLHLPADHPFWTAREESGIWDTMEKGAWTETVLNGPGLCLTNHRDNGTTVLRSGKVMREKTDEGGICCYAKLAYSTRYPWEAFLGKGREAQLYMIREERTGRLHKPNALLWHGERGGVLYRRCFFDYEDQVETHWNHCVDLADFPVAEGIVRADKLRLYRGGIQITLGSYGFPDTGDVQVTELAEGAAKAIVLKGHDSQGREKQMAMTVFAAWEDLQFTAGSQTNPDTPKSLLISASLKREKLYGYEPFVMVSQVITRESFEDFSRDEIFSIEHIAYTDPQNCGGYGPIQIQMKDGRTMTVDYLGMEGNLQI</sequence>
<dbReference type="InterPro" id="IPR016624">
    <property type="entry name" value="UCP014753"/>
</dbReference>